<proteinExistence type="predicted"/>
<evidence type="ECO:0000313" key="3">
    <source>
        <dbReference type="Proteomes" id="UP001596542"/>
    </source>
</evidence>
<evidence type="ECO:0000313" key="2">
    <source>
        <dbReference type="EMBL" id="MFC7288973.1"/>
    </source>
</evidence>
<dbReference type="EMBL" id="JBHTBU010000002">
    <property type="protein sequence ID" value="MFC7288973.1"/>
    <property type="molecule type" value="Genomic_DNA"/>
</dbReference>
<keyword evidence="1" id="KW-0472">Membrane</keyword>
<comment type="caution">
    <text evidence="2">The sequence shown here is derived from an EMBL/GenBank/DDBJ whole genome shotgun (WGS) entry which is preliminary data.</text>
</comment>
<keyword evidence="3" id="KW-1185">Reference proteome</keyword>
<dbReference type="Proteomes" id="UP001596542">
    <property type="component" value="Unassembled WGS sequence"/>
</dbReference>
<accession>A0ABW2IDH5</accession>
<sequence length="76" mass="8406">MAALETIGGFISNMINPVSNYLAEKIAERWGDGEEPVKAVVLQSLIFTIIWIPVLLLTVAALVFCLFGLGWLFSFF</sequence>
<reference evidence="3" key="1">
    <citation type="journal article" date="2019" name="Int. J. Syst. Evol. Microbiol.">
        <title>The Global Catalogue of Microorganisms (GCM) 10K type strain sequencing project: providing services to taxonomists for standard genome sequencing and annotation.</title>
        <authorList>
            <consortium name="The Broad Institute Genomics Platform"/>
            <consortium name="The Broad Institute Genome Sequencing Center for Infectious Disease"/>
            <person name="Wu L."/>
            <person name="Ma J."/>
        </authorList>
    </citation>
    <scope>NUCLEOTIDE SEQUENCE [LARGE SCALE GENOMIC DNA]</scope>
    <source>
        <strain evidence="3">KACC 12508</strain>
    </source>
</reference>
<keyword evidence="1" id="KW-1133">Transmembrane helix</keyword>
<name>A0ABW2IDH5_9BURK</name>
<dbReference type="RefSeq" id="WP_382272360.1">
    <property type="nucleotide sequence ID" value="NZ_JBHTBU010000002.1"/>
</dbReference>
<protein>
    <submittedName>
        <fullName evidence="2">Uncharacterized protein</fullName>
    </submittedName>
</protein>
<keyword evidence="1" id="KW-0812">Transmembrane</keyword>
<organism evidence="2 3">
    <name type="scientific">Herminiimonas glaciei</name>
    <dbReference type="NCBI Taxonomy" id="523788"/>
    <lineage>
        <taxon>Bacteria</taxon>
        <taxon>Pseudomonadati</taxon>
        <taxon>Pseudomonadota</taxon>
        <taxon>Betaproteobacteria</taxon>
        <taxon>Burkholderiales</taxon>
        <taxon>Oxalobacteraceae</taxon>
        <taxon>Herminiimonas</taxon>
    </lineage>
</organism>
<gene>
    <name evidence="2" type="ORF">ACFQPC_13060</name>
</gene>
<evidence type="ECO:0000256" key="1">
    <source>
        <dbReference type="SAM" id="Phobius"/>
    </source>
</evidence>
<feature type="transmembrane region" description="Helical" evidence="1">
    <location>
        <begin position="45"/>
        <end position="73"/>
    </location>
</feature>